<organism evidence="1 2">
    <name type="scientific">Paraburkholderia unamae</name>
    <dbReference type="NCBI Taxonomy" id="219649"/>
    <lineage>
        <taxon>Bacteria</taxon>
        <taxon>Pseudomonadati</taxon>
        <taxon>Pseudomonadota</taxon>
        <taxon>Betaproteobacteria</taxon>
        <taxon>Burkholderiales</taxon>
        <taxon>Burkholderiaceae</taxon>
        <taxon>Paraburkholderia</taxon>
    </lineage>
</organism>
<accession>A0ACC6RNM3</accession>
<gene>
    <name evidence="1" type="ORF">VSR83_24435</name>
</gene>
<proteinExistence type="predicted"/>
<dbReference type="Proteomes" id="UP001392318">
    <property type="component" value="Unassembled WGS sequence"/>
</dbReference>
<keyword evidence="2" id="KW-1185">Reference proteome</keyword>
<evidence type="ECO:0000313" key="2">
    <source>
        <dbReference type="Proteomes" id="UP001392318"/>
    </source>
</evidence>
<sequence length="75" mass="8501">MNLEQIYARIWDCLAAAVREADQPFKARQAATIGLDGSPKCAPYCFGAPMKRRYCQQCALFVRHADSWIHSWVAP</sequence>
<protein>
    <submittedName>
        <fullName evidence="1">Uncharacterized protein</fullName>
    </submittedName>
</protein>
<name>A0ACC6RNM3_9BURK</name>
<evidence type="ECO:0000313" key="1">
    <source>
        <dbReference type="EMBL" id="MEM5403187.1"/>
    </source>
</evidence>
<dbReference type="EMBL" id="JAYMRU010000019">
    <property type="protein sequence ID" value="MEM5403187.1"/>
    <property type="molecule type" value="Genomic_DNA"/>
</dbReference>
<comment type="caution">
    <text evidence="1">The sequence shown here is derived from an EMBL/GenBank/DDBJ whole genome shotgun (WGS) entry which is preliminary data.</text>
</comment>
<reference evidence="1" key="1">
    <citation type="submission" date="2024-01" db="EMBL/GenBank/DDBJ databases">
        <title>The diversity of rhizobia nodulating Mimosa spp. in eleven states of Brazil covering several biomes is determined by host plant, location, and edaphic factors.</title>
        <authorList>
            <person name="Rouws L."/>
            <person name="Barauna A."/>
            <person name="Beukes C."/>
            <person name="De Faria S.M."/>
            <person name="Gross E."/>
            <person name="Dos Reis Junior F.B."/>
            <person name="Simon M."/>
            <person name="Maluk M."/>
            <person name="Odee D.W."/>
            <person name="Kenicer G."/>
            <person name="Young J.P.W."/>
            <person name="Reis V.M."/>
            <person name="Zilli J."/>
            <person name="James E.K."/>
        </authorList>
    </citation>
    <scope>NUCLEOTIDE SEQUENCE</scope>
    <source>
        <strain evidence="1">JPY452</strain>
    </source>
</reference>